<protein>
    <submittedName>
        <fullName evidence="2">Uncharacterized protein</fullName>
    </submittedName>
</protein>
<comment type="caution">
    <text evidence="2">The sequence shown here is derived from an EMBL/GenBank/DDBJ whole genome shotgun (WGS) entry which is preliminary data.</text>
</comment>
<evidence type="ECO:0000313" key="3">
    <source>
        <dbReference type="Proteomes" id="UP000272729"/>
    </source>
</evidence>
<gene>
    <name evidence="2" type="ORF">DFJ66_0733</name>
</gene>
<sequence>MQAKRSLRKKGALDKAVRQWVAAGKAGVTPSRDRLVIVTAELSGPARALAAVLERNRLALPGAPTAAEAEISVTSSTCWSSSTLGAVAGLSRKRPPKRSWTPGENRVDGCSPH</sequence>
<dbReference type="Proteomes" id="UP000272729">
    <property type="component" value="Unassembled WGS sequence"/>
</dbReference>
<name>A0A495X7R0_9PSEU</name>
<keyword evidence="3" id="KW-1185">Reference proteome</keyword>
<dbReference type="EMBL" id="RBXR01000001">
    <property type="protein sequence ID" value="RKT67558.1"/>
    <property type="molecule type" value="Genomic_DNA"/>
</dbReference>
<evidence type="ECO:0000256" key="1">
    <source>
        <dbReference type="SAM" id="MobiDB-lite"/>
    </source>
</evidence>
<dbReference type="AlphaFoldDB" id="A0A495X7R0"/>
<organism evidence="2 3">
    <name type="scientific">Saccharothrix variisporea</name>
    <dbReference type="NCBI Taxonomy" id="543527"/>
    <lineage>
        <taxon>Bacteria</taxon>
        <taxon>Bacillati</taxon>
        <taxon>Actinomycetota</taxon>
        <taxon>Actinomycetes</taxon>
        <taxon>Pseudonocardiales</taxon>
        <taxon>Pseudonocardiaceae</taxon>
        <taxon>Saccharothrix</taxon>
    </lineage>
</organism>
<evidence type="ECO:0000313" key="2">
    <source>
        <dbReference type="EMBL" id="RKT67558.1"/>
    </source>
</evidence>
<accession>A0A495X7R0</accession>
<dbReference type="RefSeq" id="WP_147459167.1">
    <property type="nucleotide sequence ID" value="NZ_JBIUBA010000019.1"/>
</dbReference>
<feature type="region of interest" description="Disordered" evidence="1">
    <location>
        <begin position="90"/>
        <end position="113"/>
    </location>
</feature>
<proteinExistence type="predicted"/>
<reference evidence="2 3" key="1">
    <citation type="submission" date="2018-10" db="EMBL/GenBank/DDBJ databases">
        <title>Sequencing the genomes of 1000 actinobacteria strains.</title>
        <authorList>
            <person name="Klenk H.-P."/>
        </authorList>
    </citation>
    <scope>NUCLEOTIDE SEQUENCE [LARGE SCALE GENOMIC DNA]</scope>
    <source>
        <strain evidence="2 3">DSM 43911</strain>
    </source>
</reference>